<keyword evidence="8" id="KW-0675">Receptor</keyword>
<evidence type="ECO:0000256" key="1">
    <source>
        <dbReference type="ARBA" id="ARBA00004586"/>
    </source>
</evidence>
<keyword evidence="4" id="KW-0256">Endoplasmic reticulum</keyword>
<evidence type="ECO:0008006" key="13">
    <source>
        <dbReference type="Google" id="ProtNLM"/>
    </source>
</evidence>
<dbReference type="EMBL" id="CAJJDP010000026">
    <property type="protein sequence ID" value="CAD8152030.1"/>
    <property type="molecule type" value="Genomic_DNA"/>
</dbReference>
<dbReference type="OrthoDB" id="310153at2759"/>
<proteinExistence type="predicted"/>
<keyword evidence="2" id="KW-0812">Transmembrane</keyword>
<dbReference type="AlphaFoldDB" id="A0A8S1TII3"/>
<evidence type="ECO:0000313" key="11">
    <source>
        <dbReference type="EMBL" id="CAD8152030.1"/>
    </source>
</evidence>
<comment type="caution">
    <text evidence="11">The sequence shown here is derived from an EMBL/GenBank/DDBJ whole genome shotgun (WGS) entry which is preliminary data.</text>
</comment>
<dbReference type="Proteomes" id="UP000683925">
    <property type="component" value="Unassembled WGS sequence"/>
</dbReference>
<evidence type="ECO:0000256" key="8">
    <source>
        <dbReference type="ARBA" id="ARBA00023170"/>
    </source>
</evidence>
<dbReference type="GO" id="GO:0005789">
    <property type="term" value="C:endoplasmic reticulum membrane"/>
    <property type="evidence" value="ECO:0007669"/>
    <property type="project" value="UniProtKB-SubCell"/>
</dbReference>
<reference evidence="11" key="1">
    <citation type="submission" date="2021-01" db="EMBL/GenBank/DDBJ databases">
        <authorList>
            <consortium name="Genoscope - CEA"/>
            <person name="William W."/>
        </authorList>
    </citation>
    <scope>NUCLEOTIDE SEQUENCE</scope>
</reference>
<evidence type="ECO:0000256" key="3">
    <source>
        <dbReference type="ARBA" id="ARBA00022741"/>
    </source>
</evidence>
<protein>
    <recommendedName>
        <fullName evidence="13">G domain-containing protein</fullName>
    </recommendedName>
</protein>
<gene>
    <name evidence="11" type="ORF">POCTA_138.1.T0260044</name>
</gene>
<dbReference type="Pfam" id="PF09439">
    <property type="entry name" value="SRPRB"/>
    <property type="match status" value="1"/>
</dbReference>
<feature type="coiled-coil region" evidence="10">
    <location>
        <begin position="453"/>
        <end position="514"/>
    </location>
</feature>
<keyword evidence="12" id="KW-1185">Reference proteome</keyword>
<evidence type="ECO:0000256" key="4">
    <source>
        <dbReference type="ARBA" id="ARBA00022824"/>
    </source>
</evidence>
<evidence type="ECO:0000313" key="12">
    <source>
        <dbReference type="Proteomes" id="UP000683925"/>
    </source>
</evidence>
<evidence type="ECO:0000256" key="5">
    <source>
        <dbReference type="ARBA" id="ARBA00022989"/>
    </source>
</evidence>
<keyword evidence="3" id="KW-0547">Nucleotide-binding</keyword>
<evidence type="ECO:0000256" key="9">
    <source>
        <dbReference type="ARBA" id="ARBA00037847"/>
    </source>
</evidence>
<evidence type="ECO:0000256" key="6">
    <source>
        <dbReference type="ARBA" id="ARBA00023134"/>
    </source>
</evidence>
<keyword evidence="10" id="KW-0175">Coiled coil</keyword>
<keyword evidence="5" id="KW-1133">Transmembrane helix</keyword>
<accession>A0A8S1TII3</accession>
<evidence type="ECO:0000256" key="10">
    <source>
        <dbReference type="SAM" id="Coils"/>
    </source>
</evidence>
<comment type="subcellular location">
    <subcellularLocation>
        <location evidence="9">Endomembrane system</location>
        <topology evidence="9">Single-pass membrane protein</topology>
    </subcellularLocation>
    <subcellularLocation>
        <location evidence="1">Endoplasmic reticulum membrane</location>
    </subcellularLocation>
</comment>
<keyword evidence="6" id="KW-0342">GTP-binding</keyword>
<dbReference type="GO" id="GO:0005525">
    <property type="term" value="F:GTP binding"/>
    <property type="evidence" value="ECO:0007669"/>
    <property type="project" value="UniProtKB-KW"/>
</dbReference>
<sequence length="526" mass="61531">MDQNDSDDQESILMNLIGKFQKLIAQFDDNNKKRNISVVLLVGLTGSGKSTIFNFLSGADFTIDENKELLIKNPSNRYSKMIGGMNSITKEPNFYHNYENNHLIIDFPGFQDTSGDWDRLLFELLFHKIATSGPIKIIYVIKNPENNLPNRGSDLQEFIKQVFLKGNDNIQKFNLLLNCYLEDLSEEKLQNKIKDDLNSVNLSQQIDKILVVRKAKKIDQLQLIFNDQQRQILLQQIKQMQPITIQPQKLPKSEIISDYLRTTTLKTIEKYGNILCDVFDNSYTKLSESQSKKTEQEMQQLLQVIKKDNQESPLNWYINFISICEELAQNLSSKCDIMNSSNNFKEIFVYFSQFSDLIKGYEEMTIMKSIAKDQLRKIEKIISTRLEFLEKAQQDRAKIIEIENQQSQLQQTMDDYRSQIYTLENTLDTSNNNYSKEISCLKLQLELAINSHKNLNIEQMKELERQNQRQKEDIQQLQQQIRDMNKTEEYQQTIRNQRDRINNMEQKIKDLENRSRGDGGSGCQLI</sequence>
<name>A0A8S1TII3_PAROT</name>
<evidence type="ECO:0000256" key="7">
    <source>
        <dbReference type="ARBA" id="ARBA00023136"/>
    </source>
</evidence>
<organism evidence="11 12">
    <name type="scientific">Paramecium octaurelia</name>
    <dbReference type="NCBI Taxonomy" id="43137"/>
    <lineage>
        <taxon>Eukaryota</taxon>
        <taxon>Sar</taxon>
        <taxon>Alveolata</taxon>
        <taxon>Ciliophora</taxon>
        <taxon>Intramacronucleata</taxon>
        <taxon>Oligohymenophorea</taxon>
        <taxon>Peniculida</taxon>
        <taxon>Parameciidae</taxon>
        <taxon>Paramecium</taxon>
    </lineage>
</organism>
<evidence type="ECO:0000256" key="2">
    <source>
        <dbReference type="ARBA" id="ARBA00022692"/>
    </source>
</evidence>
<keyword evidence="7" id="KW-0472">Membrane</keyword>
<dbReference type="InterPro" id="IPR019009">
    <property type="entry name" value="SRP_receptor_beta_su"/>
</dbReference>
<dbReference type="OMA" id="KEPNFYH"/>